<evidence type="ECO:0000256" key="16">
    <source>
        <dbReference type="ARBA" id="ARBA00023235"/>
    </source>
</evidence>
<evidence type="ECO:0000256" key="5">
    <source>
        <dbReference type="ARBA" id="ARBA00022525"/>
    </source>
</evidence>
<evidence type="ECO:0000256" key="18">
    <source>
        <dbReference type="ARBA" id="ARBA00023288"/>
    </source>
</evidence>
<comment type="subunit">
    <text evidence="19">Interacts with ATP2A2.</text>
</comment>
<dbReference type="PROSITE" id="PS00194">
    <property type="entry name" value="THIOREDOXIN_1"/>
    <property type="match status" value="1"/>
</dbReference>
<gene>
    <name evidence="26" type="ORF">LSTR_LSTR008239</name>
</gene>
<feature type="compositionally biased region" description="Acidic residues" evidence="23">
    <location>
        <begin position="229"/>
        <end position="260"/>
    </location>
</feature>
<keyword evidence="14" id="KW-0564">Palmitate</keyword>
<accession>A0A482XNB9</accession>
<evidence type="ECO:0000256" key="2">
    <source>
        <dbReference type="ARBA" id="ARBA00004583"/>
    </source>
</evidence>
<dbReference type="Pfam" id="PF00085">
    <property type="entry name" value="Thioredoxin"/>
    <property type="match status" value="1"/>
</dbReference>
<dbReference type="InterPro" id="IPR013766">
    <property type="entry name" value="Thioredoxin_domain"/>
</dbReference>
<dbReference type="InterPro" id="IPR017937">
    <property type="entry name" value="Thioredoxin_CS"/>
</dbReference>
<evidence type="ECO:0000256" key="13">
    <source>
        <dbReference type="ARBA" id="ARBA00023136"/>
    </source>
</evidence>
<evidence type="ECO:0000256" key="8">
    <source>
        <dbReference type="ARBA" id="ARBA00022729"/>
    </source>
</evidence>
<evidence type="ECO:0000256" key="20">
    <source>
        <dbReference type="ARBA" id="ARBA00072260"/>
    </source>
</evidence>
<evidence type="ECO:0000256" key="12">
    <source>
        <dbReference type="ARBA" id="ARBA00023128"/>
    </source>
</evidence>
<comment type="subcellular location">
    <subcellularLocation>
        <location evidence="1">Endoplasmic reticulum membrane</location>
        <topology evidence="1">Single-pass type I membrane protein</topology>
    </subcellularLocation>
    <subcellularLocation>
        <location evidence="2">Mitochondrion membrane</location>
        <topology evidence="2">Single-pass type I membrane protein</topology>
    </subcellularLocation>
    <subcellularLocation>
        <location evidence="3">Secreted</location>
    </subcellularLocation>
</comment>
<evidence type="ECO:0000256" key="17">
    <source>
        <dbReference type="ARBA" id="ARBA00023284"/>
    </source>
</evidence>
<evidence type="ECO:0000256" key="3">
    <source>
        <dbReference type="ARBA" id="ARBA00004613"/>
    </source>
</evidence>
<evidence type="ECO:0000313" key="26">
    <source>
        <dbReference type="EMBL" id="RZF46858.1"/>
    </source>
</evidence>
<keyword evidence="17" id="KW-0676">Redox-active center</keyword>
<keyword evidence="10" id="KW-0249">Electron transport</keyword>
<keyword evidence="15" id="KW-1015">Disulfide bond</keyword>
<feature type="compositionally biased region" description="Basic residues" evidence="23">
    <location>
        <begin position="281"/>
        <end position="290"/>
    </location>
</feature>
<dbReference type="AlphaFoldDB" id="A0A482XNB9"/>
<keyword evidence="11 24" id="KW-1133">Transmembrane helix</keyword>
<evidence type="ECO:0000256" key="7">
    <source>
        <dbReference type="ARBA" id="ARBA00022692"/>
    </source>
</evidence>
<dbReference type="GO" id="GO:0005576">
    <property type="term" value="C:extracellular region"/>
    <property type="evidence" value="ECO:0007669"/>
    <property type="project" value="UniProtKB-SubCell"/>
</dbReference>
<keyword evidence="27" id="KW-1185">Reference proteome</keyword>
<comment type="caution">
    <text evidence="26">The sequence shown here is derived from an EMBL/GenBank/DDBJ whole genome shotgun (WGS) entry which is preliminary data.</text>
</comment>
<feature type="region of interest" description="Disordered" evidence="23">
    <location>
        <begin position="216"/>
        <end position="290"/>
    </location>
</feature>
<evidence type="ECO:0000256" key="19">
    <source>
        <dbReference type="ARBA" id="ARBA00062962"/>
    </source>
</evidence>
<keyword evidence="7 24" id="KW-0812">Transmembrane</keyword>
<organism evidence="26 27">
    <name type="scientific">Laodelphax striatellus</name>
    <name type="common">Small brown planthopper</name>
    <name type="synonym">Delphax striatella</name>
    <dbReference type="NCBI Taxonomy" id="195883"/>
    <lineage>
        <taxon>Eukaryota</taxon>
        <taxon>Metazoa</taxon>
        <taxon>Ecdysozoa</taxon>
        <taxon>Arthropoda</taxon>
        <taxon>Hexapoda</taxon>
        <taxon>Insecta</taxon>
        <taxon>Pterygota</taxon>
        <taxon>Neoptera</taxon>
        <taxon>Paraneoptera</taxon>
        <taxon>Hemiptera</taxon>
        <taxon>Auchenorrhyncha</taxon>
        <taxon>Fulgoroidea</taxon>
        <taxon>Delphacidae</taxon>
        <taxon>Criomorphinae</taxon>
        <taxon>Laodelphax</taxon>
    </lineage>
</organism>
<keyword evidence="9" id="KW-0256">Endoplasmic reticulum</keyword>
<evidence type="ECO:0000259" key="25">
    <source>
        <dbReference type="PROSITE" id="PS51352"/>
    </source>
</evidence>
<keyword evidence="6" id="KW-0597">Phosphoprotein</keyword>
<dbReference type="PROSITE" id="PS51352">
    <property type="entry name" value="THIOREDOXIN_2"/>
    <property type="match status" value="1"/>
</dbReference>
<evidence type="ECO:0000256" key="1">
    <source>
        <dbReference type="ARBA" id="ARBA00004115"/>
    </source>
</evidence>
<keyword evidence="12" id="KW-0496">Mitochondrion</keyword>
<dbReference type="InterPro" id="IPR036249">
    <property type="entry name" value="Thioredoxin-like_sf"/>
</dbReference>
<evidence type="ECO:0000256" key="11">
    <source>
        <dbReference type="ARBA" id="ARBA00022989"/>
    </source>
</evidence>
<evidence type="ECO:0000256" key="23">
    <source>
        <dbReference type="SAM" id="MobiDB-lite"/>
    </source>
</evidence>
<dbReference type="InParanoid" id="A0A482XNB9"/>
<protein>
    <recommendedName>
        <fullName evidence="20">Thioredoxin-related transmembrane protein 1</fullName>
    </recommendedName>
    <alternativeName>
        <fullName evidence="22">Protein disulfide-isomerase TMX1</fullName>
    </alternativeName>
    <alternativeName>
        <fullName evidence="21">Thioredoxin domain-containing protein 1</fullName>
    </alternativeName>
</protein>
<dbReference type="Proteomes" id="UP000291343">
    <property type="component" value="Unassembled WGS sequence"/>
</dbReference>
<evidence type="ECO:0000313" key="27">
    <source>
        <dbReference type="Proteomes" id="UP000291343"/>
    </source>
</evidence>
<feature type="domain" description="Thioredoxin" evidence="25">
    <location>
        <begin position="12"/>
        <end position="134"/>
    </location>
</feature>
<dbReference type="FunFam" id="3.40.30.10:FF:000117">
    <property type="entry name" value="thioredoxin-related transmembrane protein 1"/>
    <property type="match status" value="1"/>
</dbReference>
<evidence type="ECO:0000256" key="14">
    <source>
        <dbReference type="ARBA" id="ARBA00023139"/>
    </source>
</evidence>
<evidence type="ECO:0000256" key="10">
    <source>
        <dbReference type="ARBA" id="ARBA00022982"/>
    </source>
</evidence>
<dbReference type="GO" id="GO:0003756">
    <property type="term" value="F:protein disulfide isomerase activity"/>
    <property type="evidence" value="ECO:0007669"/>
    <property type="project" value="UniProtKB-ARBA"/>
</dbReference>
<keyword evidence="16" id="KW-0413">Isomerase</keyword>
<dbReference type="FunCoup" id="A0A482XNB9">
    <property type="interactions" value="950"/>
</dbReference>
<evidence type="ECO:0000256" key="21">
    <source>
        <dbReference type="ARBA" id="ARBA00075863"/>
    </source>
</evidence>
<dbReference type="EMBL" id="QKKF02005541">
    <property type="protein sequence ID" value="RZF46858.1"/>
    <property type="molecule type" value="Genomic_DNA"/>
</dbReference>
<dbReference type="STRING" id="195883.A0A482XNB9"/>
<evidence type="ECO:0000256" key="6">
    <source>
        <dbReference type="ARBA" id="ARBA00022553"/>
    </source>
</evidence>
<dbReference type="GO" id="GO:0031966">
    <property type="term" value="C:mitochondrial membrane"/>
    <property type="evidence" value="ECO:0007669"/>
    <property type="project" value="UniProtKB-SubCell"/>
</dbReference>
<feature type="transmembrane region" description="Helical" evidence="24">
    <location>
        <begin position="180"/>
        <end position="209"/>
    </location>
</feature>
<dbReference type="PANTHER" id="PTHR46107">
    <property type="entry name" value="DUMPY: SHORTER THAN WILD-TYPE"/>
    <property type="match status" value="1"/>
</dbReference>
<dbReference type="InterPro" id="IPR052454">
    <property type="entry name" value="TMX_domain-containing"/>
</dbReference>
<dbReference type="SUPFAM" id="SSF52833">
    <property type="entry name" value="Thioredoxin-like"/>
    <property type="match status" value="1"/>
</dbReference>
<evidence type="ECO:0000256" key="22">
    <source>
        <dbReference type="ARBA" id="ARBA00076905"/>
    </source>
</evidence>
<dbReference type="CDD" id="cd02994">
    <property type="entry name" value="PDI_a_TMX"/>
    <property type="match status" value="1"/>
</dbReference>
<evidence type="ECO:0000256" key="4">
    <source>
        <dbReference type="ARBA" id="ARBA00022448"/>
    </source>
</evidence>
<evidence type="ECO:0000256" key="24">
    <source>
        <dbReference type="SAM" id="Phobius"/>
    </source>
</evidence>
<keyword evidence="4" id="KW-0813">Transport</keyword>
<name>A0A482XNB9_LAOST</name>
<dbReference type="PANTHER" id="PTHR46107:SF3">
    <property type="entry name" value="THIOREDOXIN DOMAIN-CONTAINING PROTEIN"/>
    <property type="match status" value="1"/>
</dbReference>
<proteinExistence type="predicted"/>
<sequence length="290" mass="32715">MMAAFAVLWRFLKLLILLTFFTNILCVYGKSQLVQLNEDNWDEMLTGEWMVEFYAPWCPACKSLQPLWEEFSSWSKELGISVGQVDVTSSPGLSGRFMVTALPTIFHVQSGDFRQYRGPRDKESLMSFVEDKKWKTVEAIPSWKSPASLQMSVISYFFKLSQLLRSIHTRLMEDYGLPTWGSYLIFAVGTIILGALLGLLLVCIIDIFYPPKGASSSFQKQPLGKGGESEEDTDDELAKDEIVDEDIENAETEGDSANEDVDSRITSTNNVDEDDVTSSAPRKRKSRKID</sequence>
<keyword evidence="13 24" id="KW-0472">Membrane</keyword>
<evidence type="ECO:0000256" key="9">
    <source>
        <dbReference type="ARBA" id="ARBA00022824"/>
    </source>
</evidence>
<dbReference type="GO" id="GO:0005789">
    <property type="term" value="C:endoplasmic reticulum membrane"/>
    <property type="evidence" value="ECO:0007669"/>
    <property type="project" value="UniProtKB-SubCell"/>
</dbReference>
<dbReference type="Gene3D" id="3.40.30.10">
    <property type="entry name" value="Glutaredoxin"/>
    <property type="match status" value="1"/>
</dbReference>
<evidence type="ECO:0000256" key="15">
    <source>
        <dbReference type="ARBA" id="ARBA00023157"/>
    </source>
</evidence>
<reference evidence="26 27" key="1">
    <citation type="journal article" date="2017" name="Gigascience">
        <title>Genome sequence of the small brown planthopper, Laodelphax striatellus.</title>
        <authorList>
            <person name="Zhu J."/>
            <person name="Jiang F."/>
            <person name="Wang X."/>
            <person name="Yang P."/>
            <person name="Bao Y."/>
            <person name="Zhao W."/>
            <person name="Wang W."/>
            <person name="Lu H."/>
            <person name="Wang Q."/>
            <person name="Cui N."/>
            <person name="Li J."/>
            <person name="Chen X."/>
            <person name="Luo L."/>
            <person name="Yu J."/>
            <person name="Kang L."/>
            <person name="Cui F."/>
        </authorList>
    </citation>
    <scope>NUCLEOTIDE SEQUENCE [LARGE SCALE GENOMIC DNA]</scope>
    <source>
        <strain evidence="26">Lst14</strain>
    </source>
</reference>
<dbReference type="OrthoDB" id="7869097at2759"/>
<keyword evidence="5" id="KW-0964">Secreted</keyword>
<keyword evidence="8" id="KW-0732">Signal</keyword>
<keyword evidence="18" id="KW-0449">Lipoprotein</keyword>
<dbReference type="GO" id="GO:0015036">
    <property type="term" value="F:disulfide oxidoreductase activity"/>
    <property type="evidence" value="ECO:0007669"/>
    <property type="project" value="TreeGrafter"/>
</dbReference>
<dbReference type="SMR" id="A0A482XNB9"/>